<reference evidence="1" key="1">
    <citation type="submission" date="2023-03" db="EMBL/GenBank/DDBJ databases">
        <title>identification of new KPC variant in Klebsiella huaxiensis from the Hospital Sewage Samples in China.</title>
        <authorList>
            <person name="Wu Y."/>
        </authorList>
    </citation>
    <scope>NUCLEOTIDE SEQUENCE</scope>
    <source>
        <strain evidence="1">ZR-9</strain>
    </source>
</reference>
<gene>
    <name evidence="1" type="ORF">OXR69_025410</name>
</gene>
<dbReference type="Proteomes" id="UP001075001">
    <property type="component" value="Unassembled WGS sequence"/>
</dbReference>
<keyword evidence="2" id="KW-1185">Reference proteome</keyword>
<organism evidence="1 2">
    <name type="scientific">Klebsiella huaxiensis</name>
    <dbReference type="NCBI Taxonomy" id="2153354"/>
    <lineage>
        <taxon>Bacteria</taxon>
        <taxon>Pseudomonadati</taxon>
        <taxon>Pseudomonadota</taxon>
        <taxon>Gammaproteobacteria</taxon>
        <taxon>Enterobacterales</taxon>
        <taxon>Enterobacteriaceae</taxon>
        <taxon>Klebsiella/Raoultella group</taxon>
        <taxon>Klebsiella</taxon>
    </lineage>
</organism>
<proteinExistence type="predicted"/>
<sequence length="115" mass="12429">MENAVLGSGIQSKKNLRICAGRCKIISTKSVLKKLTYQYLWDPDCLVFSPVDTSHKTQGNEPKCNQLLLFSVTVTMANGGQKKTCASAQAGVIRVVNLKSTPPINTSGTTRISMP</sequence>
<comment type="caution">
    <text evidence="1">The sequence shown here is derived from an EMBL/GenBank/DDBJ whole genome shotgun (WGS) entry which is preliminary data.</text>
</comment>
<accession>A0ABT6EIE4</accession>
<evidence type="ECO:0000313" key="1">
    <source>
        <dbReference type="EMBL" id="MDG1645177.1"/>
    </source>
</evidence>
<name>A0ABT6EIE4_9ENTR</name>
<evidence type="ECO:0000313" key="2">
    <source>
        <dbReference type="Proteomes" id="UP001075001"/>
    </source>
</evidence>
<protein>
    <submittedName>
        <fullName evidence="1">Uncharacterized protein</fullName>
    </submittedName>
</protein>
<dbReference type="EMBL" id="JAPQEX020000001">
    <property type="protein sequence ID" value="MDG1645177.1"/>
    <property type="molecule type" value="Genomic_DNA"/>
</dbReference>
<dbReference type="RefSeq" id="WP_152036153.1">
    <property type="nucleotide sequence ID" value="NZ_CP036175.1"/>
</dbReference>